<evidence type="ECO:0000256" key="5">
    <source>
        <dbReference type="ARBA" id="ARBA00023124"/>
    </source>
</evidence>
<organism evidence="9 10">
    <name type="scientific">Abyssalbus ytuae</name>
    <dbReference type="NCBI Taxonomy" id="2926907"/>
    <lineage>
        <taxon>Bacteria</taxon>
        <taxon>Pseudomonadati</taxon>
        <taxon>Bacteroidota</taxon>
        <taxon>Flavobacteriia</taxon>
        <taxon>Flavobacteriales</taxon>
        <taxon>Flavobacteriaceae</taxon>
        <taxon>Abyssalbus</taxon>
    </lineage>
</organism>
<evidence type="ECO:0000313" key="10">
    <source>
        <dbReference type="Proteomes" id="UP000831290"/>
    </source>
</evidence>
<accession>A0A9E6ZJI1</accession>
<keyword evidence="4 8" id="KW-0378">Hydrolase</keyword>
<sequence length="234" mass="27204">MYHKLSNIAARKSIEEEFGINFKYPKVYQPNSVINGLDESTLSIVTMKNPDQISYGIWGILPEFYEESWKEFQSVKNTLNLREIDLEEESWYSTALQTRRCVIIVTGFFTSYINNGNIYPYYVYSPFNKPFCLAGLYNILEDGFITCSLIVSKSNNFIRKIENISGFMPVAIPLEDYKYWLDSKTSLIKIKEFLQKPKPIKLKAHTITKDFYKENGENNSVLNIVSYQSLPKEV</sequence>
<evidence type="ECO:0000256" key="4">
    <source>
        <dbReference type="ARBA" id="ARBA00022801"/>
    </source>
</evidence>
<evidence type="ECO:0000256" key="1">
    <source>
        <dbReference type="ARBA" id="ARBA00008136"/>
    </source>
</evidence>
<protein>
    <recommendedName>
        <fullName evidence="8">Abasic site processing protein</fullName>
        <ecNumber evidence="8">3.4.-.-</ecNumber>
    </recommendedName>
</protein>
<keyword evidence="6" id="KW-0238">DNA-binding</keyword>
<keyword evidence="2 8" id="KW-0645">Protease</keyword>
<dbReference type="KEGG" id="fbm:MQE35_13390"/>
<dbReference type="GO" id="GO:0016829">
    <property type="term" value="F:lyase activity"/>
    <property type="evidence" value="ECO:0007669"/>
    <property type="project" value="UniProtKB-KW"/>
</dbReference>
<name>A0A9E6ZJI1_9FLAO</name>
<dbReference type="Proteomes" id="UP000831290">
    <property type="component" value="Chromosome"/>
</dbReference>
<dbReference type="AlphaFoldDB" id="A0A9E6ZJI1"/>
<evidence type="ECO:0000256" key="3">
    <source>
        <dbReference type="ARBA" id="ARBA00022763"/>
    </source>
</evidence>
<evidence type="ECO:0000256" key="7">
    <source>
        <dbReference type="ARBA" id="ARBA00023239"/>
    </source>
</evidence>
<dbReference type="InterPro" id="IPR003738">
    <property type="entry name" value="SRAP"/>
</dbReference>
<dbReference type="Gene3D" id="3.90.1680.10">
    <property type="entry name" value="SOS response associated peptidase-like"/>
    <property type="match status" value="1"/>
</dbReference>
<dbReference type="EMBL" id="CP094358">
    <property type="protein sequence ID" value="UOB16727.1"/>
    <property type="molecule type" value="Genomic_DNA"/>
</dbReference>
<dbReference type="RefSeq" id="WP_255841963.1">
    <property type="nucleotide sequence ID" value="NZ_CP094358.1"/>
</dbReference>
<dbReference type="Pfam" id="PF02586">
    <property type="entry name" value="SRAP"/>
    <property type="match status" value="1"/>
</dbReference>
<evidence type="ECO:0000256" key="2">
    <source>
        <dbReference type="ARBA" id="ARBA00022670"/>
    </source>
</evidence>
<dbReference type="SUPFAM" id="SSF143081">
    <property type="entry name" value="BB1717-like"/>
    <property type="match status" value="1"/>
</dbReference>
<evidence type="ECO:0000313" key="9">
    <source>
        <dbReference type="EMBL" id="UOB16727.1"/>
    </source>
</evidence>
<dbReference type="InterPro" id="IPR036590">
    <property type="entry name" value="SRAP-like"/>
</dbReference>
<keyword evidence="5" id="KW-0190">Covalent protein-DNA linkage</keyword>
<reference evidence="9" key="1">
    <citation type="submission" date="2022-03" db="EMBL/GenBank/DDBJ databases">
        <title>Description of Abyssus ytuae gen. nov., sp. nov., a novel member of the family Flavobacteriaceae isolated from the sediment of Mariana Trench.</title>
        <authorList>
            <person name="Zhang J."/>
            <person name="Xu X."/>
        </authorList>
    </citation>
    <scope>NUCLEOTIDE SEQUENCE</scope>
    <source>
        <strain evidence="9">MT3330</strain>
    </source>
</reference>
<keyword evidence="10" id="KW-1185">Reference proteome</keyword>
<dbReference type="PANTHER" id="PTHR13604">
    <property type="entry name" value="DC12-RELATED"/>
    <property type="match status" value="1"/>
</dbReference>
<comment type="similarity">
    <text evidence="1 8">Belongs to the SOS response-associated peptidase family.</text>
</comment>
<keyword evidence="7" id="KW-0456">Lyase</keyword>
<dbReference type="EC" id="3.4.-.-" evidence="8"/>
<dbReference type="GO" id="GO:0006508">
    <property type="term" value="P:proteolysis"/>
    <property type="evidence" value="ECO:0007669"/>
    <property type="project" value="UniProtKB-KW"/>
</dbReference>
<evidence type="ECO:0000256" key="6">
    <source>
        <dbReference type="ARBA" id="ARBA00023125"/>
    </source>
</evidence>
<gene>
    <name evidence="9" type="ORF">MQE35_13390</name>
</gene>
<evidence type="ECO:0000256" key="8">
    <source>
        <dbReference type="RuleBase" id="RU364100"/>
    </source>
</evidence>
<dbReference type="GO" id="GO:0008233">
    <property type="term" value="F:peptidase activity"/>
    <property type="evidence" value="ECO:0007669"/>
    <property type="project" value="UniProtKB-KW"/>
</dbReference>
<dbReference type="PANTHER" id="PTHR13604:SF0">
    <property type="entry name" value="ABASIC SITE PROCESSING PROTEIN HMCES"/>
    <property type="match status" value="1"/>
</dbReference>
<keyword evidence="3" id="KW-0227">DNA damage</keyword>
<proteinExistence type="inferred from homology"/>
<dbReference type="GO" id="GO:0003697">
    <property type="term" value="F:single-stranded DNA binding"/>
    <property type="evidence" value="ECO:0007669"/>
    <property type="project" value="InterPro"/>
</dbReference>
<dbReference type="GO" id="GO:0106300">
    <property type="term" value="P:protein-DNA covalent cross-linking repair"/>
    <property type="evidence" value="ECO:0007669"/>
    <property type="project" value="InterPro"/>
</dbReference>